<evidence type="ECO:0000256" key="1">
    <source>
        <dbReference type="SAM" id="Phobius"/>
    </source>
</evidence>
<protein>
    <submittedName>
        <fullName evidence="2">Uncharacterized protein</fullName>
    </submittedName>
</protein>
<keyword evidence="1" id="KW-0812">Transmembrane</keyword>
<dbReference type="EMBL" id="CM001883">
    <property type="protein sequence ID" value="EOY07498.1"/>
    <property type="molecule type" value="Genomic_DNA"/>
</dbReference>
<sequence>MAFIRKKVEEGRDKMLNCVWQILKCEFCRRSYVAVMLKMKVEHSESMKVLFSLSIAILGLLYCRLLSVHFSTIDLPGLLTFSK</sequence>
<keyword evidence="1" id="KW-1133">Transmembrane helix</keyword>
<keyword evidence="3" id="KW-1185">Reference proteome</keyword>
<keyword evidence="1" id="KW-0472">Membrane</keyword>
<gene>
    <name evidence="2" type="ORF">TCM_021918</name>
</gene>
<proteinExistence type="predicted"/>
<organism evidence="2 3">
    <name type="scientific">Theobroma cacao</name>
    <name type="common">Cacao</name>
    <name type="synonym">Cocoa</name>
    <dbReference type="NCBI Taxonomy" id="3641"/>
    <lineage>
        <taxon>Eukaryota</taxon>
        <taxon>Viridiplantae</taxon>
        <taxon>Streptophyta</taxon>
        <taxon>Embryophyta</taxon>
        <taxon>Tracheophyta</taxon>
        <taxon>Spermatophyta</taxon>
        <taxon>Magnoliopsida</taxon>
        <taxon>eudicotyledons</taxon>
        <taxon>Gunneridae</taxon>
        <taxon>Pentapetalae</taxon>
        <taxon>rosids</taxon>
        <taxon>malvids</taxon>
        <taxon>Malvales</taxon>
        <taxon>Malvaceae</taxon>
        <taxon>Byttnerioideae</taxon>
        <taxon>Theobroma</taxon>
    </lineage>
</organism>
<feature type="transmembrane region" description="Helical" evidence="1">
    <location>
        <begin position="49"/>
        <end position="70"/>
    </location>
</feature>
<evidence type="ECO:0000313" key="2">
    <source>
        <dbReference type="EMBL" id="EOY07498.1"/>
    </source>
</evidence>
<dbReference type="AlphaFoldDB" id="A0A061ES39"/>
<dbReference type="HOGENOM" id="CLU_2547166_0_0_1"/>
<accession>A0A061ES39</accession>
<name>A0A061ES39_THECC</name>
<evidence type="ECO:0000313" key="3">
    <source>
        <dbReference type="Proteomes" id="UP000026915"/>
    </source>
</evidence>
<reference evidence="2 3" key="1">
    <citation type="journal article" date="2013" name="Genome Biol.">
        <title>The genome sequence of the most widely cultivated cacao type and its use to identify candidate genes regulating pod color.</title>
        <authorList>
            <person name="Motamayor J.C."/>
            <person name="Mockaitis K."/>
            <person name="Schmutz J."/>
            <person name="Haiminen N."/>
            <person name="Iii D.L."/>
            <person name="Cornejo O."/>
            <person name="Findley S.D."/>
            <person name="Zheng P."/>
            <person name="Utro F."/>
            <person name="Royaert S."/>
            <person name="Saski C."/>
            <person name="Jenkins J."/>
            <person name="Podicheti R."/>
            <person name="Zhao M."/>
            <person name="Scheffler B.E."/>
            <person name="Stack J.C."/>
            <person name="Feltus F.A."/>
            <person name="Mustiga G.M."/>
            <person name="Amores F."/>
            <person name="Phillips W."/>
            <person name="Marelli J.P."/>
            <person name="May G.D."/>
            <person name="Shapiro H."/>
            <person name="Ma J."/>
            <person name="Bustamante C.D."/>
            <person name="Schnell R.J."/>
            <person name="Main D."/>
            <person name="Gilbert D."/>
            <person name="Parida L."/>
            <person name="Kuhn D.N."/>
        </authorList>
    </citation>
    <scope>NUCLEOTIDE SEQUENCE [LARGE SCALE GENOMIC DNA]</scope>
    <source>
        <strain evidence="3">cv. Matina 1-6</strain>
    </source>
</reference>
<dbReference type="Gramene" id="EOY07498">
    <property type="protein sequence ID" value="EOY07498"/>
    <property type="gene ID" value="TCM_021918"/>
</dbReference>
<dbReference type="InParanoid" id="A0A061ES39"/>
<dbReference type="Proteomes" id="UP000026915">
    <property type="component" value="Chromosome 5"/>
</dbReference>